<evidence type="ECO:0000313" key="2">
    <source>
        <dbReference type="EMBL" id="SEE68544.1"/>
    </source>
</evidence>
<name>A0A1H5KV50_9FLAO</name>
<keyword evidence="1" id="KW-1133">Transmembrane helix</keyword>
<gene>
    <name evidence="2" type="ORF">SAMN04488034_10213</name>
</gene>
<sequence>MRGTLNKLKLQRMKLVIQLVLWIVIVFLGYLVFNSIYEPIQFNKVKEKRYAKVIENLKDIRDAELAHRTITGRFEGNWDSLVAFIDTAQFTLTQRRDSTVLDEEYVKTYGVDKYKEIVITDTLGYRSVKDSLFKNSNRYKTMMNVPIKGVNAKFELDAGTIDKNGTQIPVFEAKVAKAVVLNDQDRDLILQENEMVSVDNVNGAFISVGSMEEVNTSGNWPLKYGDAE</sequence>
<dbReference type="EMBL" id="FNUG01000002">
    <property type="protein sequence ID" value="SEE68544.1"/>
    <property type="molecule type" value="Genomic_DNA"/>
</dbReference>
<dbReference type="Proteomes" id="UP000199448">
    <property type="component" value="Unassembled WGS sequence"/>
</dbReference>
<accession>A0A1H5KV50</accession>
<protein>
    <submittedName>
        <fullName evidence="2">Uncharacterized protein</fullName>
    </submittedName>
</protein>
<organism evidence="2 3">
    <name type="scientific">Salinimicrobium catena</name>
    <dbReference type="NCBI Taxonomy" id="390640"/>
    <lineage>
        <taxon>Bacteria</taxon>
        <taxon>Pseudomonadati</taxon>
        <taxon>Bacteroidota</taxon>
        <taxon>Flavobacteriia</taxon>
        <taxon>Flavobacteriales</taxon>
        <taxon>Flavobacteriaceae</taxon>
        <taxon>Salinimicrobium</taxon>
    </lineage>
</organism>
<evidence type="ECO:0000313" key="3">
    <source>
        <dbReference type="Proteomes" id="UP000199448"/>
    </source>
</evidence>
<keyword evidence="1" id="KW-0472">Membrane</keyword>
<keyword evidence="3" id="KW-1185">Reference proteome</keyword>
<proteinExistence type="predicted"/>
<dbReference type="AlphaFoldDB" id="A0A1H5KV50"/>
<dbReference type="STRING" id="390640.SAMN04488034_10213"/>
<reference evidence="2 3" key="1">
    <citation type="submission" date="2016-10" db="EMBL/GenBank/DDBJ databases">
        <authorList>
            <person name="de Groot N.N."/>
        </authorList>
    </citation>
    <scope>NUCLEOTIDE SEQUENCE [LARGE SCALE GENOMIC DNA]</scope>
    <source>
        <strain evidence="2 3">DSM 23553</strain>
    </source>
</reference>
<keyword evidence="1" id="KW-0812">Transmembrane</keyword>
<evidence type="ECO:0000256" key="1">
    <source>
        <dbReference type="SAM" id="Phobius"/>
    </source>
</evidence>
<feature type="transmembrane region" description="Helical" evidence="1">
    <location>
        <begin position="15"/>
        <end position="33"/>
    </location>
</feature>